<evidence type="ECO:0000313" key="9">
    <source>
        <dbReference type="Proteomes" id="UP000063234"/>
    </source>
</evidence>
<dbReference type="PROSITE" id="PS51379">
    <property type="entry name" value="4FE4S_FER_2"/>
    <property type="match status" value="2"/>
</dbReference>
<keyword evidence="6" id="KW-0411">Iron-sulfur</keyword>
<dbReference type="PANTHER" id="PTHR43724:SF1">
    <property type="entry name" value="PYRUVATE SYNTHASE SUBUNIT PORD"/>
    <property type="match status" value="1"/>
</dbReference>
<sequence length="94" mass="10799">MSRLPTWKEINIACIISEPGNSVKYKTGDWKTHYPVIDYNRCIKCGVCWSFCPEYAFEVNAEGNFEVNRDYCKGCGICANECPRQCITMVEEEV</sequence>
<evidence type="ECO:0000256" key="1">
    <source>
        <dbReference type="ARBA" id="ARBA00001966"/>
    </source>
</evidence>
<evidence type="ECO:0000256" key="2">
    <source>
        <dbReference type="ARBA" id="ARBA00022485"/>
    </source>
</evidence>
<evidence type="ECO:0000259" key="7">
    <source>
        <dbReference type="PROSITE" id="PS51379"/>
    </source>
</evidence>
<reference evidence="9" key="1">
    <citation type="journal article" date="2018" name="Science">
        <title>A primordial and reversible TCA cycle in a facultatively chemolithoautotrophic thermophile.</title>
        <authorList>
            <person name="Nunoura T."/>
            <person name="Chikaraishi Y."/>
            <person name="Izaki R."/>
            <person name="Suwa T."/>
            <person name="Sato T."/>
            <person name="Harada T."/>
            <person name="Mori K."/>
            <person name="Kato Y."/>
            <person name="Miyazaki M."/>
            <person name="Shimamura S."/>
            <person name="Yanagawa K."/>
            <person name="Shuto A."/>
            <person name="Ohkouchi N."/>
            <person name="Fujita N."/>
            <person name="Takaki Y."/>
            <person name="Atomi H."/>
            <person name="Takai K."/>
        </authorList>
    </citation>
    <scope>NUCLEOTIDE SEQUENCE [LARGE SCALE GENOMIC DNA]</scope>
    <source>
        <strain evidence="9">DSM 17441 / JCM 13301 / NBRC 103674 / ABI70S6</strain>
    </source>
</reference>
<dbReference type="GO" id="GO:0051539">
    <property type="term" value="F:4 iron, 4 sulfur cluster binding"/>
    <property type="evidence" value="ECO:0007669"/>
    <property type="project" value="UniProtKB-KW"/>
</dbReference>
<dbReference type="KEGG" id="ttk:TST_0017"/>
<keyword evidence="3" id="KW-0479">Metal-binding</keyword>
<dbReference type="SUPFAM" id="SSF54862">
    <property type="entry name" value="4Fe-4S ferredoxins"/>
    <property type="match status" value="1"/>
</dbReference>
<protein>
    <submittedName>
        <fullName evidence="8">Pyruvate ferredoxin oxidoreductase, delta subunit</fullName>
        <ecNumber evidence="8">1.2.7.1</ecNumber>
    </submittedName>
</protein>
<comment type="cofactor">
    <cofactor evidence="1">
        <name>[4Fe-4S] cluster</name>
        <dbReference type="ChEBI" id="CHEBI:49883"/>
    </cofactor>
</comment>
<dbReference type="InterPro" id="IPR017896">
    <property type="entry name" value="4Fe4S_Fe-S-bd"/>
</dbReference>
<dbReference type="GO" id="GO:0019164">
    <property type="term" value="F:pyruvate synthase activity"/>
    <property type="evidence" value="ECO:0007669"/>
    <property type="project" value="UniProtKB-EC"/>
</dbReference>
<dbReference type="InterPro" id="IPR011898">
    <property type="entry name" value="PorD_KorD"/>
</dbReference>
<dbReference type="Pfam" id="PF14697">
    <property type="entry name" value="Fer4_21"/>
    <property type="match status" value="1"/>
</dbReference>
<dbReference type="GO" id="GO:0046872">
    <property type="term" value="F:metal ion binding"/>
    <property type="evidence" value="ECO:0007669"/>
    <property type="project" value="UniProtKB-KW"/>
</dbReference>
<evidence type="ECO:0000256" key="6">
    <source>
        <dbReference type="ARBA" id="ARBA00023014"/>
    </source>
</evidence>
<evidence type="ECO:0000256" key="4">
    <source>
        <dbReference type="ARBA" id="ARBA00022737"/>
    </source>
</evidence>
<feature type="domain" description="4Fe-4S ferredoxin-type" evidence="7">
    <location>
        <begin position="63"/>
        <end position="92"/>
    </location>
</feature>
<keyword evidence="4" id="KW-0677">Repeat</keyword>
<proteinExistence type="predicted"/>
<evidence type="ECO:0000313" key="8">
    <source>
        <dbReference type="EMBL" id="BAT70828.1"/>
    </source>
</evidence>
<keyword evidence="8" id="KW-0670">Pyruvate</keyword>
<keyword evidence="9" id="KW-1185">Reference proteome</keyword>
<evidence type="ECO:0000256" key="3">
    <source>
        <dbReference type="ARBA" id="ARBA00022723"/>
    </source>
</evidence>
<accession>A0A0S3QR80</accession>
<name>A0A0S3QR80_THET7</name>
<dbReference type="PROSITE" id="PS00198">
    <property type="entry name" value="4FE4S_FER_1"/>
    <property type="match status" value="1"/>
</dbReference>
<dbReference type="AlphaFoldDB" id="A0A0S3QR80"/>
<dbReference type="InterPro" id="IPR017900">
    <property type="entry name" value="4Fe4S_Fe_S_CS"/>
</dbReference>
<dbReference type="EC" id="1.2.7.1" evidence="8"/>
<gene>
    <name evidence="8" type="primary">porD</name>
    <name evidence="8" type="ORF">TST_0017</name>
</gene>
<dbReference type="RefSeq" id="WP_068548489.1">
    <property type="nucleotide sequence ID" value="NZ_AP013035.1"/>
</dbReference>
<feature type="domain" description="4Fe-4S ferredoxin-type" evidence="7">
    <location>
        <begin position="33"/>
        <end position="62"/>
    </location>
</feature>
<keyword evidence="8" id="KW-0560">Oxidoreductase</keyword>
<keyword evidence="5" id="KW-0408">Iron</keyword>
<dbReference type="NCBIfam" id="TIGR02179">
    <property type="entry name" value="PorD_KorD"/>
    <property type="match status" value="1"/>
</dbReference>
<dbReference type="OrthoDB" id="9794954at2"/>
<dbReference type="EMBL" id="AP013035">
    <property type="protein sequence ID" value="BAT70828.1"/>
    <property type="molecule type" value="Genomic_DNA"/>
</dbReference>
<dbReference type="Gene3D" id="3.30.70.20">
    <property type="match status" value="1"/>
</dbReference>
<keyword evidence="2" id="KW-0004">4Fe-4S</keyword>
<dbReference type="STRING" id="1298851.TST_0017"/>
<dbReference type="PANTHER" id="PTHR43724">
    <property type="entry name" value="PYRUVATE SYNTHASE SUBUNIT PORD"/>
    <property type="match status" value="1"/>
</dbReference>
<evidence type="ECO:0000256" key="5">
    <source>
        <dbReference type="ARBA" id="ARBA00023004"/>
    </source>
</evidence>
<dbReference type="Proteomes" id="UP000063234">
    <property type="component" value="Chromosome"/>
</dbReference>
<organism evidence="8 9">
    <name type="scientific">Thermosulfidibacter takaii (strain DSM 17441 / JCM 13301 / NBRC 103674 / ABI70S6)</name>
    <dbReference type="NCBI Taxonomy" id="1298851"/>
    <lineage>
        <taxon>Bacteria</taxon>
        <taxon>Pseudomonadati</taxon>
        <taxon>Thermosulfidibacterota</taxon>
        <taxon>Thermosulfidibacteria</taxon>
        <taxon>Thermosulfidibacterales</taxon>
        <taxon>Thermosulfidibacteraceae</taxon>
    </lineage>
</organism>